<accession>A0ABN1U7U2</accession>
<feature type="compositionally biased region" description="Basic and acidic residues" evidence="1">
    <location>
        <begin position="144"/>
        <end position="156"/>
    </location>
</feature>
<evidence type="ECO:0000313" key="4">
    <source>
        <dbReference type="Proteomes" id="UP001499979"/>
    </source>
</evidence>
<feature type="compositionally biased region" description="Basic residues" evidence="1">
    <location>
        <begin position="161"/>
        <end position="171"/>
    </location>
</feature>
<dbReference type="Proteomes" id="UP001499979">
    <property type="component" value="Unassembled WGS sequence"/>
</dbReference>
<name>A0ABN1U7U2_9ACTN</name>
<reference evidence="3 4" key="1">
    <citation type="journal article" date="2019" name="Int. J. Syst. Evol. Microbiol.">
        <title>The Global Catalogue of Microorganisms (GCM) 10K type strain sequencing project: providing services to taxonomists for standard genome sequencing and annotation.</title>
        <authorList>
            <consortium name="The Broad Institute Genomics Platform"/>
            <consortium name="The Broad Institute Genome Sequencing Center for Infectious Disease"/>
            <person name="Wu L."/>
            <person name="Ma J."/>
        </authorList>
    </citation>
    <scope>NUCLEOTIDE SEQUENCE [LARGE SCALE GENOMIC DNA]</scope>
    <source>
        <strain evidence="3 4">JCM 11813</strain>
    </source>
</reference>
<gene>
    <name evidence="3" type="ORF">GCM10009606_03900</name>
</gene>
<dbReference type="InterPro" id="IPR018961">
    <property type="entry name" value="DnaJ_homolog_subfam-C_membr-28"/>
</dbReference>
<feature type="compositionally biased region" description="Basic and acidic residues" evidence="1">
    <location>
        <begin position="1"/>
        <end position="15"/>
    </location>
</feature>
<sequence>MPEREERPEEDRDASRAAARARIQQQQTWVDLQIRQAMDRGDFDNLPGAGKPIEGLGEHHDPDWWLKKLVERERITVLPPSVALRKEDAELDATLDRLFSEREVRAHVEDFNERVIRARYSLHPGPPLITMPRDVDATVAAWRERRDARRTPRREPAAPPPKRHWWNRRRSRPEGGS</sequence>
<organism evidence="3 4">
    <name type="scientific">Nocardioides aquiterrae</name>
    <dbReference type="NCBI Taxonomy" id="203799"/>
    <lineage>
        <taxon>Bacteria</taxon>
        <taxon>Bacillati</taxon>
        <taxon>Actinomycetota</taxon>
        <taxon>Actinomycetes</taxon>
        <taxon>Propionibacteriales</taxon>
        <taxon>Nocardioidaceae</taxon>
        <taxon>Nocardioides</taxon>
    </lineage>
</organism>
<evidence type="ECO:0000259" key="2">
    <source>
        <dbReference type="Pfam" id="PF09350"/>
    </source>
</evidence>
<proteinExistence type="predicted"/>
<keyword evidence="4" id="KW-1185">Reference proteome</keyword>
<feature type="domain" description="DnaJ homologue subfamily C member 28 conserved" evidence="2">
    <location>
        <begin position="29"/>
        <end position="95"/>
    </location>
</feature>
<dbReference type="Pfam" id="PF09350">
    <property type="entry name" value="DJC28_CD"/>
    <property type="match status" value="1"/>
</dbReference>
<dbReference type="RefSeq" id="WP_343905155.1">
    <property type="nucleotide sequence ID" value="NZ_BAAAJE010000001.1"/>
</dbReference>
<evidence type="ECO:0000256" key="1">
    <source>
        <dbReference type="SAM" id="MobiDB-lite"/>
    </source>
</evidence>
<feature type="region of interest" description="Disordered" evidence="1">
    <location>
        <begin position="1"/>
        <end position="21"/>
    </location>
</feature>
<dbReference type="EMBL" id="BAAAJE010000001">
    <property type="protein sequence ID" value="GAA1127462.1"/>
    <property type="molecule type" value="Genomic_DNA"/>
</dbReference>
<protein>
    <recommendedName>
        <fullName evidence="2">DnaJ homologue subfamily C member 28 conserved domain-containing protein</fullName>
    </recommendedName>
</protein>
<feature type="region of interest" description="Disordered" evidence="1">
    <location>
        <begin position="144"/>
        <end position="177"/>
    </location>
</feature>
<comment type="caution">
    <text evidence="3">The sequence shown here is derived from an EMBL/GenBank/DDBJ whole genome shotgun (WGS) entry which is preliminary data.</text>
</comment>
<evidence type="ECO:0000313" key="3">
    <source>
        <dbReference type="EMBL" id="GAA1127462.1"/>
    </source>
</evidence>